<evidence type="ECO:0008006" key="2">
    <source>
        <dbReference type="Google" id="ProtNLM"/>
    </source>
</evidence>
<name>A0AB74UQM3_9GAMM</name>
<dbReference type="EMBL" id="CP170721">
    <property type="protein sequence ID" value="XIA18591.1"/>
    <property type="molecule type" value="Genomic_DNA"/>
</dbReference>
<reference evidence="1" key="1">
    <citation type="submission" date="2024-10" db="EMBL/GenBank/DDBJ databases">
        <authorList>
            <person name="Lesea H.P."/>
            <person name="Kuehl J.V."/>
            <person name="Chandonia J.-M."/>
        </authorList>
    </citation>
    <scope>NUCLEOTIDE SEQUENCE</scope>
    <source>
        <strain evidence="1">FW102-FHT14D07</strain>
    </source>
</reference>
<accession>A0AB74UQM3</accession>
<gene>
    <name evidence="1" type="ORF">ACFYG5_00190</name>
</gene>
<dbReference type="AlphaFoldDB" id="A0AB74UQM3"/>
<organism evidence="1">
    <name type="scientific">Rhodanobacter sp. FW102-FHT14D07</name>
    <dbReference type="NCBI Taxonomy" id="3351462"/>
    <lineage>
        <taxon>Bacteria</taxon>
        <taxon>Pseudomonadati</taxon>
        <taxon>Pseudomonadota</taxon>
        <taxon>Gammaproteobacteria</taxon>
        <taxon>Lysobacterales</taxon>
        <taxon>Rhodanobacteraceae</taxon>
        <taxon>Rhodanobacter</taxon>
    </lineage>
</organism>
<proteinExistence type="predicted"/>
<evidence type="ECO:0000313" key="1">
    <source>
        <dbReference type="EMBL" id="XIA18591.1"/>
    </source>
</evidence>
<dbReference type="RefSeq" id="WP_395120228.1">
    <property type="nucleotide sequence ID" value="NZ_CP170721.1"/>
</dbReference>
<sequence length="193" mass="21757">MLTLELLEQNIAECRAAVEAGTEKSEVLQFFLNLHKDLANASESDWQAYNEIAENLPNEGADNVLVVLKGQLLIERLVHKFIHSRLPNPKAFKSQSFRFSQCIQIAEAMCLPNEEPAWLWQQVKELNTIRGQLAHELQPKNIDTRIHNFVTTIANTCNLSSHTPTSAVAHLYGMVKGLCDLSTDDPDFKAFKI</sequence>
<protein>
    <recommendedName>
        <fullName evidence="2">Apea-like HEPN domain-containing protein</fullName>
    </recommendedName>
</protein>